<name>X1ABF0_9ZZZZ</name>
<dbReference type="SUPFAM" id="SSF53448">
    <property type="entry name" value="Nucleotide-diphospho-sugar transferases"/>
    <property type="match status" value="1"/>
</dbReference>
<comment type="caution">
    <text evidence="2">The sequence shown here is derived from an EMBL/GenBank/DDBJ whole genome shotgun (WGS) entry which is preliminary data.</text>
</comment>
<accession>X1ABF0</accession>
<dbReference type="InterPro" id="IPR001173">
    <property type="entry name" value="Glyco_trans_2-like"/>
</dbReference>
<dbReference type="EMBL" id="BART01016237">
    <property type="protein sequence ID" value="GAG79169.1"/>
    <property type="molecule type" value="Genomic_DNA"/>
</dbReference>
<evidence type="ECO:0000259" key="1">
    <source>
        <dbReference type="Pfam" id="PF00535"/>
    </source>
</evidence>
<organism evidence="2">
    <name type="scientific">marine sediment metagenome</name>
    <dbReference type="NCBI Taxonomy" id="412755"/>
    <lineage>
        <taxon>unclassified sequences</taxon>
        <taxon>metagenomes</taxon>
        <taxon>ecological metagenomes</taxon>
    </lineage>
</organism>
<evidence type="ECO:0000313" key="2">
    <source>
        <dbReference type="EMBL" id="GAG79169.1"/>
    </source>
</evidence>
<dbReference type="AlphaFoldDB" id="X1ABF0"/>
<dbReference type="CDD" id="cd00761">
    <property type="entry name" value="Glyco_tranf_GTA_type"/>
    <property type="match status" value="1"/>
</dbReference>
<dbReference type="Pfam" id="PF00535">
    <property type="entry name" value="Glycos_transf_2"/>
    <property type="match status" value="1"/>
</dbReference>
<reference evidence="2" key="1">
    <citation type="journal article" date="2014" name="Front. Microbiol.">
        <title>High frequency of phylogenetically diverse reductive dehalogenase-homologous genes in deep subseafloor sedimentary metagenomes.</title>
        <authorList>
            <person name="Kawai M."/>
            <person name="Futagami T."/>
            <person name="Toyoda A."/>
            <person name="Takaki Y."/>
            <person name="Nishi S."/>
            <person name="Hori S."/>
            <person name="Arai W."/>
            <person name="Tsubouchi T."/>
            <person name="Morono Y."/>
            <person name="Uchiyama I."/>
            <person name="Ito T."/>
            <person name="Fujiyama A."/>
            <person name="Inagaki F."/>
            <person name="Takami H."/>
        </authorList>
    </citation>
    <scope>NUCLEOTIDE SEQUENCE</scope>
    <source>
        <strain evidence="2">Expedition CK06-06</strain>
    </source>
</reference>
<dbReference type="Gene3D" id="3.90.550.10">
    <property type="entry name" value="Spore Coat Polysaccharide Biosynthesis Protein SpsA, Chain A"/>
    <property type="match status" value="1"/>
</dbReference>
<dbReference type="InterPro" id="IPR029044">
    <property type="entry name" value="Nucleotide-diphossugar_trans"/>
</dbReference>
<protein>
    <recommendedName>
        <fullName evidence="1">Glycosyltransferase 2-like domain-containing protein</fullName>
    </recommendedName>
</protein>
<gene>
    <name evidence="2" type="ORF">S01H4_31281</name>
</gene>
<proteinExistence type="predicted"/>
<feature type="domain" description="Glycosyltransferase 2-like" evidence="1">
    <location>
        <begin position="7"/>
        <end position="125"/>
    </location>
</feature>
<sequence length="226" mass="26987">MLKDIEVCLVIYQRPQRLTEILEQLRVQTIQSFRVNIWNNSREKLDVSGFPEDRIKVIDSKENVGSQARWRLAKQTTGNPIIFFDDDEELESDFVEYHYNQYLKFGSECMLGWYTRTFNRESYWKSIGANYGQEVDYVGPGGMIMDREIFDKEPLSQNIPKPFKETESLYLGYLARMKYGMKMIKIEPKCKILVDGKNQWKNTDKERIFKELRKKGWRLLRDREHA</sequence>